<dbReference type="InterPro" id="IPR012334">
    <property type="entry name" value="Pectin_lyas_fold"/>
</dbReference>
<feature type="non-terminal residue" evidence="2">
    <location>
        <position position="418"/>
    </location>
</feature>
<dbReference type="SUPFAM" id="SSF51126">
    <property type="entry name" value="Pectin lyase-like"/>
    <property type="match status" value="1"/>
</dbReference>
<accession>A0A150RJP0</accession>
<protein>
    <recommendedName>
        <fullName evidence="1">Right handed beta helix domain-containing protein</fullName>
    </recommendedName>
</protein>
<evidence type="ECO:0000313" key="3">
    <source>
        <dbReference type="Proteomes" id="UP000075515"/>
    </source>
</evidence>
<feature type="domain" description="Right handed beta helix" evidence="1">
    <location>
        <begin position="85"/>
        <end position="199"/>
    </location>
</feature>
<sequence>MPGVPVCDGDACTDGVACRGVSQAGSDAELQRAAAEATSGTCIALAPGRYGAVELPGGVSLLGRSADDVAVREVTVGAGEGAVLRGFRASSIRVEGATGARIESVRVADSAQEGVTVAPQSSVALIRSTIEGVSTYGVYAVDPRSVSLDEVVIDGAGGPGLWVMSSSDCAAAPERPALDMRRSVVRSAHVAGVALFGVKATIRGVDVVATVVGESFSYGLGGGGLSIASCSEVDAKGLRVHDNSLYGVLVDGSKGVLGGTGPDEGIEIDRNVRGLWIQNVTESFTLENAQLDQNKGAGIGLSGESRGVIICRSSVSRTVLKSLSTVDGVGAKDVGHGLVWTEASSASLVEVGLSGNAIASVLIDGEVSGVLDRVVLSGGDETLGIVQQHVTMDAEQPVLKGGTPALQVVEGQVHPVPA</sequence>
<evidence type="ECO:0000313" key="2">
    <source>
        <dbReference type="EMBL" id="KYF80519.1"/>
    </source>
</evidence>
<name>A0A150RJP0_SORCE</name>
<dbReference type="Pfam" id="PF13229">
    <property type="entry name" value="Beta_helix"/>
    <property type="match status" value="1"/>
</dbReference>
<organism evidence="2 3">
    <name type="scientific">Sorangium cellulosum</name>
    <name type="common">Polyangium cellulosum</name>
    <dbReference type="NCBI Taxonomy" id="56"/>
    <lineage>
        <taxon>Bacteria</taxon>
        <taxon>Pseudomonadati</taxon>
        <taxon>Myxococcota</taxon>
        <taxon>Polyangia</taxon>
        <taxon>Polyangiales</taxon>
        <taxon>Polyangiaceae</taxon>
        <taxon>Sorangium</taxon>
    </lineage>
</organism>
<dbReference type="InterPro" id="IPR039448">
    <property type="entry name" value="Beta_helix"/>
</dbReference>
<dbReference type="AlphaFoldDB" id="A0A150RJP0"/>
<dbReference type="Gene3D" id="2.160.20.10">
    <property type="entry name" value="Single-stranded right-handed beta-helix, Pectin lyase-like"/>
    <property type="match status" value="1"/>
</dbReference>
<dbReference type="EMBL" id="JEMC01003547">
    <property type="protein sequence ID" value="KYF80519.1"/>
    <property type="molecule type" value="Genomic_DNA"/>
</dbReference>
<reference evidence="2 3" key="1">
    <citation type="submission" date="2014-02" db="EMBL/GenBank/DDBJ databases">
        <title>The small core and large imbalanced accessory genome model reveals a collaborative survival strategy of Sorangium cellulosum strains in nature.</title>
        <authorList>
            <person name="Han K."/>
            <person name="Peng R."/>
            <person name="Blom J."/>
            <person name="Li Y.-Z."/>
        </authorList>
    </citation>
    <scope>NUCLEOTIDE SEQUENCE [LARGE SCALE GENOMIC DNA]</scope>
    <source>
        <strain evidence="2 3">So0149</strain>
    </source>
</reference>
<gene>
    <name evidence="2" type="ORF">BE18_25245</name>
</gene>
<proteinExistence type="predicted"/>
<comment type="caution">
    <text evidence="2">The sequence shown here is derived from an EMBL/GenBank/DDBJ whole genome shotgun (WGS) entry which is preliminary data.</text>
</comment>
<dbReference type="Proteomes" id="UP000075515">
    <property type="component" value="Unassembled WGS sequence"/>
</dbReference>
<dbReference type="InterPro" id="IPR011050">
    <property type="entry name" value="Pectin_lyase_fold/virulence"/>
</dbReference>
<evidence type="ECO:0000259" key="1">
    <source>
        <dbReference type="Pfam" id="PF13229"/>
    </source>
</evidence>